<gene>
    <name evidence="4" type="ORF">ACFPM4_01195</name>
</gene>
<organism evidence="4 5">
    <name type="scientific">Lederbergia graminis</name>
    <dbReference type="NCBI Taxonomy" id="735518"/>
    <lineage>
        <taxon>Bacteria</taxon>
        <taxon>Bacillati</taxon>
        <taxon>Bacillota</taxon>
        <taxon>Bacilli</taxon>
        <taxon>Bacillales</taxon>
        <taxon>Bacillaceae</taxon>
        <taxon>Lederbergia</taxon>
    </lineage>
</organism>
<feature type="signal peptide" evidence="2">
    <location>
        <begin position="1"/>
        <end position="21"/>
    </location>
</feature>
<dbReference type="Pfam" id="PF00188">
    <property type="entry name" value="CAP"/>
    <property type="match status" value="1"/>
</dbReference>
<dbReference type="SUPFAM" id="SSF55797">
    <property type="entry name" value="PR-1-like"/>
    <property type="match status" value="1"/>
</dbReference>
<reference evidence="5" key="1">
    <citation type="journal article" date="2019" name="Int. J. Syst. Evol. Microbiol.">
        <title>The Global Catalogue of Microorganisms (GCM) 10K type strain sequencing project: providing services to taxonomists for standard genome sequencing and annotation.</title>
        <authorList>
            <consortium name="The Broad Institute Genomics Platform"/>
            <consortium name="The Broad Institute Genome Sequencing Center for Infectious Disease"/>
            <person name="Wu L."/>
            <person name="Ma J."/>
        </authorList>
    </citation>
    <scope>NUCLEOTIDE SEQUENCE [LARGE SCALE GENOMIC DNA]</scope>
    <source>
        <strain evidence="5">CGMCC 1.12237</strain>
    </source>
</reference>
<feature type="region of interest" description="Disordered" evidence="1">
    <location>
        <begin position="76"/>
        <end position="112"/>
    </location>
</feature>
<keyword evidence="2" id="KW-0732">Signal</keyword>
<dbReference type="NCBIfam" id="TIGR02909">
    <property type="entry name" value="spore_YkwD"/>
    <property type="match status" value="1"/>
</dbReference>
<comment type="caution">
    <text evidence="4">The sequence shown here is derived from an EMBL/GenBank/DDBJ whole genome shotgun (WGS) entry which is preliminary data.</text>
</comment>
<protein>
    <submittedName>
        <fullName evidence="4">CAP domain-containing protein</fullName>
    </submittedName>
</protein>
<dbReference type="InterPro" id="IPR014044">
    <property type="entry name" value="CAP_dom"/>
</dbReference>
<dbReference type="Gene3D" id="3.40.33.10">
    <property type="entry name" value="CAP"/>
    <property type="match status" value="1"/>
</dbReference>
<evidence type="ECO:0000313" key="4">
    <source>
        <dbReference type="EMBL" id="MFC5463361.1"/>
    </source>
</evidence>
<name>A0ABW0LDC8_9BACI</name>
<dbReference type="RefSeq" id="WP_382346699.1">
    <property type="nucleotide sequence ID" value="NZ_JBHSMC010000001.1"/>
</dbReference>
<dbReference type="EMBL" id="JBHSMC010000001">
    <property type="protein sequence ID" value="MFC5463361.1"/>
    <property type="molecule type" value="Genomic_DNA"/>
</dbReference>
<feature type="chain" id="PRO_5045653393" evidence="2">
    <location>
        <begin position="22"/>
        <end position="237"/>
    </location>
</feature>
<evidence type="ECO:0000256" key="2">
    <source>
        <dbReference type="SAM" id="SignalP"/>
    </source>
</evidence>
<dbReference type="PANTHER" id="PTHR31157:SF1">
    <property type="entry name" value="SCP DOMAIN-CONTAINING PROTEIN"/>
    <property type="match status" value="1"/>
</dbReference>
<dbReference type="PANTHER" id="PTHR31157">
    <property type="entry name" value="SCP DOMAIN-CONTAINING PROTEIN"/>
    <property type="match status" value="1"/>
</dbReference>
<evidence type="ECO:0000313" key="5">
    <source>
        <dbReference type="Proteomes" id="UP001596147"/>
    </source>
</evidence>
<evidence type="ECO:0000256" key="1">
    <source>
        <dbReference type="SAM" id="MobiDB-lite"/>
    </source>
</evidence>
<dbReference type="InterPro" id="IPR014258">
    <property type="entry name" value="CAP_domain_YkwD-like"/>
</dbReference>
<accession>A0ABW0LDC8</accession>
<feature type="compositionally biased region" description="Basic and acidic residues" evidence="1">
    <location>
        <begin position="76"/>
        <end position="88"/>
    </location>
</feature>
<keyword evidence="5" id="KW-1185">Reference proteome</keyword>
<dbReference type="Proteomes" id="UP001596147">
    <property type="component" value="Unassembled WGS sequence"/>
</dbReference>
<evidence type="ECO:0000259" key="3">
    <source>
        <dbReference type="Pfam" id="PF00188"/>
    </source>
</evidence>
<proteinExistence type="predicted"/>
<sequence>MKKVVVSAIAAVLIASPFAGKADASEQNEVKSEKIYYQVKVSENINWYQFLLKNVPIDWNQLLSFKQIRPLEKQKEVETKQPIEKPVEQPKPSQPVDNNTGKQNPTEETNTNLSVFEQQVIALTNQERAKHGLNALQVDSELSKVAREKSKDMANNHYFSHNSPTYGSPFDMMKQFGITYRTAGENIAMGQRTPQEVVQAWMNSEGHRANILNKNFTHIGVGYVADGNYWTQQFIGK</sequence>
<feature type="domain" description="SCP" evidence="3">
    <location>
        <begin position="122"/>
        <end position="234"/>
    </location>
</feature>
<feature type="compositionally biased region" description="Polar residues" evidence="1">
    <location>
        <begin position="95"/>
        <end position="112"/>
    </location>
</feature>
<dbReference type="CDD" id="cd05379">
    <property type="entry name" value="CAP_bacterial"/>
    <property type="match status" value="1"/>
</dbReference>
<dbReference type="InterPro" id="IPR035940">
    <property type="entry name" value="CAP_sf"/>
</dbReference>